<dbReference type="AlphaFoldDB" id="A0A0S7C4R3"/>
<dbReference type="PROSITE" id="PS51257">
    <property type="entry name" value="PROKAR_LIPOPROTEIN"/>
    <property type="match status" value="1"/>
</dbReference>
<keyword evidence="2" id="KW-1185">Reference proteome</keyword>
<protein>
    <submittedName>
        <fullName evidence="1">Uncharacterized protein</fullName>
    </submittedName>
</protein>
<dbReference type="OrthoDB" id="983030at2"/>
<evidence type="ECO:0000313" key="1">
    <source>
        <dbReference type="EMBL" id="GAP44454.1"/>
    </source>
</evidence>
<accession>A0A0S7C4R3</accession>
<proteinExistence type="predicted"/>
<evidence type="ECO:0000313" key="2">
    <source>
        <dbReference type="Proteomes" id="UP000053091"/>
    </source>
</evidence>
<gene>
    <name evidence="1" type="ORF">TBC1_12262</name>
</gene>
<dbReference type="EMBL" id="DF968183">
    <property type="protein sequence ID" value="GAP44454.1"/>
    <property type="molecule type" value="Genomic_DNA"/>
</dbReference>
<organism evidence="1">
    <name type="scientific">Lentimicrobium saccharophilum</name>
    <dbReference type="NCBI Taxonomy" id="1678841"/>
    <lineage>
        <taxon>Bacteria</taxon>
        <taxon>Pseudomonadati</taxon>
        <taxon>Bacteroidota</taxon>
        <taxon>Bacteroidia</taxon>
        <taxon>Bacteroidales</taxon>
        <taxon>Lentimicrobiaceae</taxon>
        <taxon>Lentimicrobium</taxon>
    </lineage>
</organism>
<reference evidence="1" key="1">
    <citation type="journal article" date="2015" name="Genome Announc.">
        <title>Draft Genome Sequence of Bacteroidales Strain TBC1, a Novel Isolate from a Methanogenic Wastewater Treatment System.</title>
        <authorList>
            <person name="Tourlousse D.M."/>
            <person name="Matsuura N."/>
            <person name="Sun L."/>
            <person name="Toyonaga M."/>
            <person name="Kuroda K."/>
            <person name="Ohashi A."/>
            <person name="Cruz R."/>
            <person name="Yamaguchi T."/>
            <person name="Sekiguchi Y."/>
        </authorList>
    </citation>
    <scope>NUCLEOTIDE SEQUENCE [LARGE SCALE GENOMIC DNA]</scope>
    <source>
        <strain evidence="1">TBC1</strain>
    </source>
</reference>
<name>A0A0S7C4R3_9BACT</name>
<dbReference type="Proteomes" id="UP000053091">
    <property type="component" value="Unassembled WGS sequence"/>
</dbReference>
<dbReference type="RefSeq" id="WP_062043775.1">
    <property type="nucleotide sequence ID" value="NZ_DF968183.1"/>
</dbReference>
<sequence length="130" mass="15182">MKTTAILFSTLILISGCIFSQKNDCSSFKTGKFELIDEQHSLHYLVERDDFIQTETNVKTGQISSFKIKWLNKCEYQLEMISGSNQAMEFYKGKKLIVNIVETYPDGYKFSTQLEGDERIRYQTLRRVNK</sequence>